<organism evidence="6 7">
    <name type="scientific">Brucella haematophila</name>
    <dbReference type="NCBI Taxonomy" id="419474"/>
    <lineage>
        <taxon>Bacteria</taxon>
        <taxon>Pseudomonadati</taxon>
        <taxon>Pseudomonadota</taxon>
        <taxon>Alphaproteobacteria</taxon>
        <taxon>Hyphomicrobiales</taxon>
        <taxon>Brucellaceae</taxon>
        <taxon>Brucella/Ochrobactrum group</taxon>
        <taxon>Brucella</taxon>
    </lineage>
</organism>
<evidence type="ECO:0000256" key="3">
    <source>
        <dbReference type="ARBA" id="ARBA00022630"/>
    </source>
</evidence>
<evidence type="ECO:0000259" key="5">
    <source>
        <dbReference type="Pfam" id="PF01266"/>
    </source>
</evidence>
<name>A0ABX1DLR0_9HYPH</name>
<dbReference type="RefSeq" id="WP_138786157.1">
    <property type="nucleotide sequence ID" value="NZ_JBHEEQ010000009.1"/>
</dbReference>
<evidence type="ECO:0000313" key="7">
    <source>
        <dbReference type="Proteomes" id="UP000704467"/>
    </source>
</evidence>
<sequence length="374" mass="40505">MKNTYDLLVVGAGIVGLSTALAAARKGKKVVVVERNAKAVGASIRNFGFVTISGQKAGDHWARARRARDIWAEIADDAGIEIVHRGLVMPAYREEAESVLEAFLKTPMGEDCRRLTPGEALEHVPSIRAKGMRGALFSPHELRVESRDAIPKIAAWLERRHGVTFHWNTAVNAIEGNKIATSRGVIEAEACIVCPGDDFSSLFPERIAAYDLRICTLQMLRVMPAQTARFGAAVMSDLSFGRYEGFADLPEAKALCDRLDAELGEMRRGGIHLIAVQSAGGSLVVGDSHVYGNAPEPFAQERFDTLIMEAFDQIFDLPGREVIGRWCGTYASASDRVVMVDEPADNIRLVMVTGGTGASTGFALGEQVVNSLYA</sequence>
<keyword evidence="4" id="KW-0560">Oxidoreductase</keyword>
<evidence type="ECO:0000256" key="4">
    <source>
        <dbReference type="ARBA" id="ARBA00023002"/>
    </source>
</evidence>
<dbReference type="PANTHER" id="PTHR13847">
    <property type="entry name" value="SARCOSINE DEHYDROGENASE-RELATED"/>
    <property type="match status" value="1"/>
</dbReference>
<dbReference type="Gene3D" id="3.30.9.10">
    <property type="entry name" value="D-Amino Acid Oxidase, subunit A, domain 2"/>
    <property type="match status" value="1"/>
</dbReference>
<feature type="domain" description="FAD dependent oxidoreductase" evidence="5">
    <location>
        <begin position="6"/>
        <end position="369"/>
    </location>
</feature>
<comment type="similarity">
    <text evidence="2">Belongs to the DadA oxidoreductase family.</text>
</comment>
<dbReference type="EMBL" id="JAAVLN010000002">
    <property type="protein sequence ID" value="NKC03912.1"/>
    <property type="molecule type" value="Genomic_DNA"/>
</dbReference>
<evidence type="ECO:0000313" key="6">
    <source>
        <dbReference type="EMBL" id="NKC03912.1"/>
    </source>
</evidence>
<reference evidence="6 7" key="1">
    <citation type="submission" date="2020-03" db="EMBL/GenBank/DDBJ databases">
        <title>Whole genome sequencing of clinical and environmental type strains of Ochrobactrum.</title>
        <authorList>
            <person name="Dharne M."/>
        </authorList>
    </citation>
    <scope>NUCLEOTIDE SEQUENCE [LARGE SCALE GENOMIC DNA]</scope>
    <source>
        <strain evidence="6 7">CIP 109452</strain>
    </source>
</reference>
<dbReference type="Gene3D" id="3.50.50.60">
    <property type="entry name" value="FAD/NAD(P)-binding domain"/>
    <property type="match status" value="1"/>
</dbReference>
<keyword evidence="3" id="KW-0285">Flavoprotein</keyword>
<proteinExistence type="inferred from homology"/>
<dbReference type="SUPFAM" id="SSF51905">
    <property type="entry name" value="FAD/NAD(P)-binding domain"/>
    <property type="match status" value="1"/>
</dbReference>
<dbReference type="Proteomes" id="UP000704467">
    <property type="component" value="Unassembled WGS sequence"/>
</dbReference>
<dbReference type="PANTHER" id="PTHR13847:SF286">
    <property type="entry name" value="D-AMINO ACID DEHYDROGENASE"/>
    <property type="match status" value="1"/>
</dbReference>
<comment type="caution">
    <text evidence="6">The sequence shown here is derived from an EMBL/GenBank/DDBJ whole genome shotgun (WGS) entry which is preliminary data.</text>
</comment>
<comment type="cofactor">
    <cofactor evidence="1">
        <name>FAD</name>
        <dbReference type="ChEBI" id="CHEBI:57692"/>
    </cofactor>
</comment>
<dbReference type="NCBIfam" id="TIGR03364">
    <property type="entry name" value="HpnW_proposed"/>
    <property type="match status" value="1"/>
</dbReference>
<dbReference type="InterPro" id="IPR017741">
    <property type="entry name" value="FAD-dependent_OxRdtase_HpnW"/>
</dbReference>
<protein>
    <submittedName>
        <fullName evidence="6">TIGR03364 family FAD-dependent oxidoreductase</fullName>
    </submittedName>
</protein>
<accession>A0ABX1DLR0</accession>
<dbReference type="Pfam" id="PF01266">
    <property type="entry name" value="DAO"/>
    <property type="match status" value="1"/>
</dbReference>
<evidence type="ECO:0000256" key="1">
    <source>
        <dbReference type="ARBA" id="ARBA00001974"/>
    </source>
</evidence>
<dbReference type="InterPro" id="IPR036188">
    <property type="entry name" value="FAD/NAD-bd_sf"/>
</dbReference>
<keyword evidence="7" id="KW-1185">Reference proteome</keyword>
<evidence type="ECO:0000256" key="2">
    <source>
        <dbReference type="ARBA" id="ARBA00009410"/>
    </source>
</evidence>
<gene>
    <name evidence="6" type="ORF">HED55_13500</name>
</gene>
<dbReference type="InterPro" id="IPR006076">
    <property type="entry name" value="FAD-dep_OxRdtase"/>
</dbReference>